<reference evidence="2 3" key="1">
    <citation type="submission" date="2023-08" db="EMBL/GenBank/DDBJ databases">
        <title>Black Yeasts Isolated from many extreme environments.</title>
        <authorList>
            <person name="Coleine C."/>
            <person name="Stajich J.E."/>
            <person name="Selbmann L."/>
        </authorList>
    </citation>
    <scope>NUCLEOTIDE SEQUENCE [LARGE SCALE GENOMIC DNA]</scope>
    <source>
        <strain evidence="2 3">CCFEE 5792</strain>
    </source>
</reference>
<dbReference type="EMBL" id="JAVRRD010000003">
    <property type="protein sequence ID" value="KAK5061241.1"/>
    <property type="molecule type" value="Genomic_DNA"/>
</dbReference>
<name>A0AAV9NL20_9EURO</name>
<dbReference type="GeneID" id="89975948"/>
<keyword evidence="3" id="KW-1185">Reference proteome</keyword>
<dbReference type="AlphaFoldDB" id="A0AAV9NL20"/>
<gene>
    <name evidence="2" type="ORF">LTR84_007783</name>
</gene>
<protein>
    <recommendedName>
        <fullName evidence="1">SnoaL-like domain-containing protein</fullName>
    </recommendedName>
</protein>
<evidence type="ECO:0000313" key="2">
    <source>
        <dbReference type="EMBL" id="KAK5061241.1"/>
    </source>
</evidence>
<dbReference type="Pfam" id="PF13577">
    <property type="entry name" value="SnoaL_4"/>
    <property type="match status" value="1"/>
</dbReference>
<dbReference type="SUPFAM" id="SSF54427">
    <property type="entry name" value="NTF2-like"/>
    <property type="match status" value="1"/>
</dbReference>
<dbReference type="InterPro" id="IPR037401">
    <property type="entry name" value="SnoaL-like"/>
</dbReference>
<organism evidence="2 3">
    <name type="scientific">Exophiala bonariae</name>
    <dbReference type="NCBI Taxonomy" id="1690606"/>
    <lineage>
        <taxon>Eukaryota</taxon>
        <taxon>Fungi</taxon>
        <taxon>Dikarya</taxon>
        <taxon>Ascomycota</taxon>
        <taxon>Pezizomycotina</taxon>
        <taxon>Eurotiomycetes</taxon>
        <taxon>Chaetothyriomycetidae</taxon>
        <taxon>Chaetothyriales</taxon>
        <taxon>Herpotrichiellaceae</taxon>
        <taxon>Exophiala</taxon>
    </lineage>
</organism>
<comment type="caution">
    <text evidence="2">The sequence shown here is derived from an EMBL/GenBank/DDBJ whole genome shotgun (WGS) entry which is preliminary data.</text>
</comment>
<evidence type="ECO:0000259" key="1">
    <source>
        <dbReference type="Pfam" id="PF13577"/>
    </source>
</evidence>
<dbReference type="Proteomes" id="UP001358417">
    <property type="component" value="Unassembled WGS sequence"/>
</dbReference>
<feature type="domain" description="SnoaL-like" evidence="1">
    <location>
        <begin position="12"/>
        <end position="139"/>
    </location>
</feature>
<dbReference type="Gene3D" id="3.10.450.50">
    <property type="match status" value="1"/>
</dbReference>
<dbReference type="RefSeq" id="XP_064710338.1">
    <property type="nucleotide sequence ID" value="XM_064851335.1"/>
</dbReference>
<proteinExistence type="predicted"/>
<dbReference type="InterPro" id="IPR032710">
    <property type="entry name" value="NTF2-like_dom_sf"/>
</dbReference>
<sequence>MALSTKSEGAVEALVRYTGGLDFADSEQLGSAFTSDAILDLTKFSKLGMEIPILQGREAIVQTCMQTVGIPLDTTHSLSNFQFFPGADDDQLRVKCYAEAQHFRKGQGLMQTDKDHYWSKSLYVALLTCEAGVWSINHLVIEPVWSIGNVAVLSELASGS</sequence>
<evidence type="ECO:0000313" key="3">
    <source>
        <dbReference type="Proteomes" id="UP001358417"/>
    </source>
</evidence>
<accession>A0AAV9NL20</accession>